<name>K0IH42_NITGG</name>
<evidence type="ECO:0000259" key="1">
    <source>
        <dbReference type="Pfam" id="PF00149"/>
    </source>
</evidence>
<accession>K0IH42</accession>
<proteinExistence type="predicted"/>
<keyword evidence="3" id="KW-1185">Reference proteome</keyword>
<dbReference type="STRING" id="1237085.Ngar_c22550"/>
<dbReference type="Gene3D" id="3.60.21.10">
    <property type="match status" value="1"/>
</dbReference>
<dbReference type="GO" id="GO:0016787">
    <property type="term" value="F:hydrolase activity"/>
    <property type="evidence" value="ECO:0007669"/>
    <property type="project" value="InterPro"/>
</dbReference>
<protein>
    <submittedName>
        <fullName evidence="2">Putative phosphoesterase</fullName>
    </submittedName>
</protein>
<dbReference type="InterPro" id="IPR004843">
    <property type="entry name" value="Calcineurin-like_PHP"/>
</dbReference>
<dbReference type="Proteomes" id="UP000008037">
    <property type="component" value="Chromosome"/>
</dbReference>
<dbReference type="HOGENOM" id="CLU_075478_0_0_2"/>
<dbReference type="KEGG" id="nga:Ngar_c22550"/>
<evidence type="ECO:0000313" key="3">
    <source>
        <dbReference type="Proteomes" id="UP000008037"/>
    </source>
</evidence>
<dbReference type="EMBL" id="CP002408">
    <property type="protein sequence ID" value="AFU59185.1"/>
    <property type="molecule type" value="Genomic_DNA"/>
</dbReference>
<evidence type="ECO:0000313" key="2">
    <source>
        <dbReference type="EMBL" id="AFU59185.1"/>
    </source>
</evidence>
<gene>
    <name evidence="2" type="ordered locus">Ngar_c22550</name>
</gene>
<sequence length="285" mass="31195">MPLGRKSICLTLPDASASSIRDTDLFALCEYIKSVKIRPLHPHAALLLEEDDDRKYVAVSDLHIGLEAELLEKGVTMPSLASGMVSELLELVEREHVNGVVLLGDIKHTVGSISKQEWDEIPAFLKRLAAKADVYLVPGNHDSNIRHLVPTSVNVVSAKGMTLGGDTLLVHGHSMPSDIRSNVGRIVMGHVHPVFVKKGSVINGQRVWIYIQGRKEALFPSQEGTIEVVVVPSFNPHLYATEERWYHKPISPIITRVVEAGVEKCIVATLDGSVVGDVDVLPHIL</sequence>
<dbReference type="AlphaFoldDB" id="K0IH42"/>
<dbReference type="PANTHER" id="PTHR39323">
    <property type="entry name" value="BLR1149 PROTEIN"/>
    <property type="match status" value="1"/>
</dbReference>
<dbReference type="PATRIC" id="fig|1237085.11.peg.2233"/>
<dbReference type="Pfam" id="PF00149">
    <property type="entry name" value="Metallophos"/>
    <property type="match status" value="1"/>
</dbReference>
<dbReference type="BioCyc" id="CNIT1237085:G1324-2253-MONOMER"/>
<dbReference type="InParanoid" id="K0IH42"/>
<dbReference type="InterPro" id="IPR029052">
    <property type="entry name" value="Metallo-depent_PP-like"/>
</dbReference>
<reference evidence="2 3" key="1">
    <citation type="journal article" date="2012" name="Environ. Microbiol.">
        <title>The genome of the ammonia-oxidizing Candidatus Nitrososphaera gargensis: insights into metabolic versatility and environmental adaptations.</title>
        <authorList>
            <person name="Spang A."/>
            <person name="Poehlein A."/>
            <person name="Offre P."/>
            <person name="Zumbragel S."/>
            <person name="Haider S."/>
            <person name="Rychlik N."/>
            <person name="Nowka B."/>
            <person name="Schmeisser C."/>
            <person name="Lebedeva E.V."/>
            <person name="Rattei T."/>
            <person name="Bohm C."/>
            <person name="Schmid M."/>
            <person name="Galushko A."/>
            <person name="Hatzenpichler R."/>
            <person name="Weinmaier T."/>
            <person name="Daniel R."/>
            <person name="Schleper C."/>
            <person name="Spieck E."/>
            <person name="Streit W."/>
            <person name="Wagner M."/>
        </authorList>
    </citation>
    <scope>NUCLEOTIDE SEQUENCE [LARGE SCALE GENOMIC DNA]</scope>
    <source>
        <strain evidence="3">Ga9.2</strain>
    </source>
</reference>
<dbReference type="PANTHER" id="PTHR39323:SF1">
    <property type="entry name" value="BLR1149 PROTEIN"/>
    <property type="match status" value="1"/>
</dbReference>
<organism evidence="2 3">
    <name type="scientific">Nitrososphaera gargensis (strain Ga9.2)</name>
    <dbReference type="NCBI Taxonomy" id="1237085"/>
    <lineage>
        <taxon>Archaea</taxon>
        <taxon>Nitrososphaerota</taxon>
        <taxon>Nitrososphaeria</taxon>
        <taxon>Nitrososphaerales</taxon>
        <taxon>Nitrososphaeraceae</taxon>
        <taxon>Nitrososphaera</taxon>
    </lineage>
</organism>
<dbReference type="SUPFAM" id="SSF56300">
    <property type="entry name" value="Metallo-dependent phosphatases"/>
    <property type="match status" value="1"/>
</dbReference>
<feature type="domain" description="Calcineurin-like phosphoesterase" evidence="1">
    <location>
        <begin position="56"/>
        <end position="173"/>
    </location>
</feature>